<dbReference type="GO" id="GO:0030276">
    <property type="term" value="F:clathrin binding"/>
    <property type="evidence" value="ECO:0007669"/>
    <property type="project" value="InterPro"/>
</dbReference>
<dbReference type="InterPro" id="IPR026739">
    <property type="entry name" value="AP_beta"/>
</dbReference>
<dbReference type="STRING" id="691883.A0A058ZF68"/>
<reference evidence="9" key="1">
    <citation type="submission" date="2013-04" db="EMBL/GenBank/DDBJ databases">
        <title>The Genome Sequence of Fonticula alba ATCC 38817.</title>
        <authorList>
            <consortium name="The Broad Institute Genomics Platform"/>
            <person name="Russ C."/>
            <person name="Cuomo C."/>
            <person name="Burger G."/>
            <person name="Gray M.W."/>
            <person name="Holland P.W.H."/>
            <person name="King N."/>
            <person name="Lang F.B.F."/>
            <person name="Roger A.J."/>
            <person name="Ruiz-Trillo I."/>
            <person name="Brown M."/>
            <person name="Walker B."/>
            <person name="Young S."/>
            <person name="Zeng Q."/>
            <person name="Gargeya S."/>
            <person name="Fitzgerald M."/>
            <person name="Haas B."/>
            <person name="Abouelleil A."/>
            <person name="Allen A.W."/>
            <person name="Alvarado L."/>
            <person name="Arachchi H.M."/>
            <person name="Berlin A.M."/>
            <person name="Chapman S.B."/>
            <person name="Gainer-Dewar J."/>
            <person name="Goldberg J."/>
            <person name="Griggs A."/>
            <person name="Gujja S."/>
            <person name="Hansen M."/>
            <person name="Howarth C."/>
            <person name="Imamovic A."/>
            <person name="Ireland A."/>
            <person name="Larimer J."/>
            <person name="McCowan C."/>
            <person name="Murphy C."/>
            <person name="Pearson M."/>
            <person name="Poon T.W."/>
            <person name="Priest M."/>
            <person name="Roberts A."/>
            <person name="Saif S."/>
            <person name="Shea T."/>
            <person name="Sisk P."/>
            <person name="Sykes S."/>
            <person name="Wortman J."/>
            <person name="Nusbaum C."/>
            <person name="Birren B."/>
        </authorList>
    </citation>
    <scope>NUCLEOTIDE SEQUENCE [LARGE SCALE GENOMIC DNA]</scope>
    <source>
        <strain evidence="9">ATCC 38817</strain>
    </source>
</reference>
<dbReference type="InterPro" id="IPR002553">
    <property type="entry name" value="Clathrin/coatomer_adapt-like_N"/>
</dbReference>
<dbReference type="Gene3D" id="1.25.10.10">
    <property type="entry name" value="Leucine-rich Repeat Variant"/>
    <property type="match status" value="1"/>
</dbReference>
<evidence type="ECO:0000256" key="6">
    <source>
        <dbReference type="PIRNR" id="PIRNR002291"/>
    </source>
</evidence>
<evidence type="ECO:0000256" key="4">
    <source>
        <dbReference type="ARBA" id="ARBA00022927"/>
    </source>
</evidence>
<dbReference type="SMART" id="SM01020">
    <property type="entry name" value="B2-adapt-app_C"/>
    <property type="match status" value="1"/>
</dbReference>
<dbReference type="Pfam" id="PF01602">
    <property type="entry name" value="Adaptin_N"/>
    <property type="match status" value="1"/>
</dbReference>
<evidence type="ECO:0000256" key="3">
    <source>
        <dbReference type="ARBA" id="ARBA00022448"/>
    </source>
</evidence>
<proteinExistence type="inferred from homology"/>
<feature type="region of interest" description="Disordered" evidence="7">
    <location>
        <begin position="599"/>
        <end position="623"/>
    </location>
</feature>
<dbReference type="InterPro" id="IPR011989">
    <property type="entry name" value="ARM-like"/>
</dbReference>
<keyword evidence="5 6" id="KW-0472">Membrane</keyword>
<evidence type="ECO:0000259" key="8">
    <source>
        <dbReference type="SMART" id="SM01020"/>
    </source>
</evidence>
<dbReference type="GeneID" id="20525266"/>
<dbReference type="SUPFAM" id="SSF48371">
    <property type="entry name" value="ARM repeat"/>
    <property type="match status" value="1"/>
</dbReference>
<dbReference type="GO" id="GO:0030131">
    <property type="term" value="C:clathrin adaptor complex"/>
    <property type="evidence" value="ECO:0007669"/>
    <property type="project" value="InterPro"/>
</dbReference>
<dbReference type="InterPro" id="IPR016342">
    <property type="entry name" value="AP_complex_bsu_1_2_4"/>
</dbReference>
<dbReference type="OrthoDB" id="10254310at2759"/>
<dbReference type="InterPro" id="IPR016024">
    <property type="entry name" value="ARM-type_fold"/>
</dbReference>
<dbReference type="InterPro" id="IPR015151">
    <property type="entry name" value="B-adaptin_app_sub_C"/>
</dbReference>
<evidence type="ECO:0000256" key="7">
    <source>
        <dbReference type="SAM" id="MobiDB-lite"/>
    </source>
</evidence>
<feature type="domain" description="Beta-adaptin appendage C-terminal subdomain" evidence="8">
    <location>
        <begin position="894"/>
        <end position="1013"/>
    </location>
</feature>
<dbReference type="RefSeq" id="XP_009492690.1">
    <property type="nucleotide sequence ID" value="XM_009494415.1"/>
</dbReference>
<dbReference type="PIRSF" id="PIRSF002291">
    <property type="entry name" value="AP_complex_beta"/>
    <property type="match status" value="1"/>
</dbReference>
<dbReference type="OMA" id="HESIMRR"/>
<organism evidence="9">
    <name type="scientific">Fonticula alba</name>
    <name type="common">Slime mold</name>
    <dbReference type="NCBI Taxonomy" id="691883"/>
    <lineage>
        <taxon>Eukaryota</taxon>
        <taxon>Rotosphaerida</taxon>
        <taxon>Fonticulaceae</taxon>
        <taxon>Fonticula</taxon>
    </lineage>
</organism>
<dbReference type="SUPFAM" id="SSF49348">
    <property type="entry name" value="Clathrin adaptor appendage domain"/>
    <property type="match status" value="1"/>
</dbReference>
<keyword evidence="3 6" id="KW-0813">Transport</keyword>
<evidence type="ECO:0000313" key="10">
    <source>
        <dbReference type="Proteomes" id="UP000030693"/>
    </source>
</evidence>
<dbReference type="GO" id="GO:0006886">
    <property type="term" value="P:intracellular protein transport"/>
    <property type="evidence" value="ECO:0007669"/>
    <property type="project" value="InterPro"/>
</dbReference>
<comment type="subcellular location">
    <subcellularLocation>
        <location evidence="1">Endomembrane system</location>
    </subcellularLocation>
</comment>
<dbReference type="PANTHER" id="PTHR11134">
    <property type="entry name" value="ADAPTOR COMPLEX SUBUNIT BETA FAMILY MEMBER"/>
    <property type="match status" value="1"/>
</dbReference>
<keyword evidence="4 6" id="KW-0653">Protein transport</keyword>
<dbReference type="Pfam" id="PF09066">
    <property type="entry name" value="B2-adapt-app_C"/>
    <property type="match status" value="1"/>
</dbReference>
<sequence>MSDSKYFAATKRGELPELKQGLHSNNKKEQLASMKRIVANMALGNDLSALFPDVLQCMRSEMLEMKKMVYLYIVTYAKARSELALLTVNSFVMDASKNPNPLIRALALRNMSYIPVDKINESLAQCLRQAVKDEDAYVRRTAAMCIAKLHEHEPDMVRNEGFFEILQEMIADKNPNVVANVLAVIADINLRSSESLAIHFAYNIVRELLTVLNECTAWAQTYILESLATHYNPVNGAGEFNDGITVADVDALAALSSPRLSHASPSVVMSCIRFLMRLYDHLSSTEQRNALSKKISAATVAIMAFPLPEVRYVALRNTSLLIQKCPNMFDGDIKVFFCDYNDPIYVKMAKIEIIIRLVNPDNCKQVLSELKEYATEVDADFARKAVRAIGICAVKIDAAIDLCLKVLHDLMATPVEHLIEESIVVVRDILRRYPDQTSVASIVPGLFEHDLPGLAPQAKAALTWLLGNYFDLIPQAAAALDSRVDNILDEQTPVQLATLTACVTVFLKRPAGAEPRMKRLLQMVTDYSPNPDLRDRAYMYWRLLSSNPAAARLLISSTDKPICARNPIDGGLGPVLLRELLFNLGTLASVYHKPPSSFLSSTKARAHMPPPLPSDAGSAAAAAATAASHQTAAAQPAAQPAAAAAAQPAGPASYLADGDAPYGSNFMNLLDLDDPAPAPGGAPVDNRNSMYGGYAMTGGSPSMYVGASVTGSGGASDLDTLFGGISLIDNSLDTPTTPSPMGAPTPGGGLFSADIAALGAGGTFVDPFSLELRAPLVKQSLLQASAGRGLDISGGFVRRGTQPTLELTITNRAMQPIGEFFVQFNTNGLGAQPAKQVDAQKIAMPNMTLEVSIPLSTSASAVAMKDPFNNLQVALKSTVGVVYFQSLAPLHVFFKEAPQAVLTDNFLAKWNALPADNPALEQLSIPLPEHQMATFKQRLQANNVYTVAERQIGTEGALVNVYFSFAVLEPTDTQILFEIRLPTSGNVAATVVARSSAGHVIQAAASTLAALIRTHFSESAAGGASSHGAFPGSFF</sequence>
<evidence type="ECO:0000256" key="1">
    <source>
        <dbReference type="ARBA" id="ARBA00004308"/>
    </source>
</evidence>
<dbReference type="InterPro" id="IPR013041">
    <property type="entry name" value="Clathrin_app_Ig-like_sf"/>
</dbReference>
<accession>A0A058ZF68</accession>
<dbReference type="InterPro" id="IPR013037">
    <property type="entry name" value="Clathrin_b-adaptin_app_Ig-like"/>
</dbReference>
<protein>
    <recommendedName>
        <fullName evidence="6">AP complex subunit beta</fullName>
    </recommendedName>
</protein>
<keyword evidence="10" id="KW-1185">Reference proteome</keyword>
<evidence type="ECO:0000313" key="9">
    <source>
        <dbReference type="EMBL" id="KCV72989.1"/>
    </source>
</evidence>
<dbReference type="InterPro" id="IPR012295">
    <property type="entry name" value="TBP_dom_sf"/>
</dbReference>
<evidence type="ECO:0000256" key="2">
    <source>
        <dbReference type="ARBA" id="ARBA00006613"/>
    </source>
</evidence>
<dbReference type="Gene3D" id="3.30.310.10">
    <property type="entry name" value="TATA-Binding Protein"/>
    <property type="match status" value="1"/>
</dbReference>
<dbReference type="AlphaFoldDB" id="A0A058ZF68"/>
<gene>
    <name evidence="9" type="ORF">H696_00541</name>
</gene>
<dbReference type="Proteomes" id="UP000030693">
    <property type="component" value="Unassembled WGS sequence"/>
</dbReference>
<dbReference type="eggNOG" id="KOG1061">
    <property type="taxonomic scope" value="Eukaryota"/>
</dbReference>
<dbReference type="Gene3D" id="2.60.40.1150">
    <property type="match status" value="1"/>
</dbReference>
<name>A0A058ZF68_FONAL</name>
<evidence type="ECO:0000256" key="5">
    <source>
        <dbReference type="ARBA" id="ARBA00023136"/>
    </source>
</evidence>
<dbReference type="GO" id="GO:0016192">
    <property type="term" value="P:vesicle-mediated transport"/>
    <property type="evidence" value="ECO:0007669"/>
    <property type="project" value="InterPro"/>
</dbReference>
<dbReference type="EMBL" id="KB932201">
    <property type="protein sequence ID" value="KCV72989.1"/>
    <property type="molecule type" value="Genomic_DNA"/>
</dbReference>
<dbReference type="GO" id="GO:0012505">
    <property type="term" value="C:endomembrane system"/>
    <property type="evidence" value="ECO:0007669"/>
    <property type="project" value="UniProtKB-SubCell"/>
</dbReference>
<comment type="similarity">
    <text evidence="2 6">Belongs to the adaptor complexes large subunit family.</text>
</comment>